<dbReference type="Pfam" id="PF04828">
    <property type="entry name" value="GFA"/>
    <property type="match status" value="1"/>
</dbReference>
<keyword evidence="4" id="KW-0456">Lyase</keyword>
<protein>
    <recommendedName>
        <fullName evidence="5">CENP-V/GFA domain-containing protein</fullName>
    </recommendedName>
</protein>
<dbReference type="RefSeq" id="WP_150547931.1">
    <property type="nucleotide sequence ID" value="NZ_LR215729.2"/>
</dbReference>
<dbReference type="GO" id="GO:0046872">
    <property type="term" value="F:metal ion binding"/>
    <property type="evidence" value="ECO:0007669"/>
    <property type="project" value="UniProtKB-KW"/>
</dbReference>
<comment type="similarity">
    <text evidence="1">Belongs to the Gfa family.</text>
</comment>
<evidence type="ECO:0000256" key="2">
    <source>
        <dbReference type="ARBA" id="ARBA00022723"/>
    </source>
</evidence>
<organism evidence="6">
    <name type="scientific">Pseudomonas marincola</name>
    <dbReference type="NCBI Taxonomy" id="437900"/>
    <lineage>
        <taxon>Bacteria</taxon>
        <taxon>Pseudomonadati</taxon>
        <taxon>Pseudomonadota</taxon>
        <taxon>Gammaproteobacteria</taxon>
        <taxon>Pseudomonadales</taxon>
        <taxon>Pseudomonadaceae</taxon>
        <taxon>Pseudomonas</taxon>
    </lineage>
</organism>
<evidence type="ECO:0000256" key="4">
    <source>
        <dbReference type="ARBA" id="ARBA00023239"/>
    </source>
</evidence>
<dbReference type="PANTHER" id="PTHR33337">
    <property type="entry name" value="GFA DOMAIN-CONTAINING PROTEIN"/>
    <property type="match status" value="1"/>
</dbReference>
<accession>A0A653E3F2</accession>
<dbReference type="AlphaFoldDB" id="A0A653E3F2"/>
<dbReference type="InterPro" id="IPR011057">
    <property type="entry name" value="Mss4-like_sf"/>
</dbReference>
<proteinExistence type="inferred from homology"/>
<feature type="domain" description="CENP-V/GFA" evidence="5">
    <location>
        <begin position="6"/>
        <end position="113"/>
    </location>
</feature>
<sequence>MQAQKLEGGCLCGSLRYTVEGEPLMAAICHCTMCRRAHAAPAVAWALYRQEQVGFTQGQTTLYASSEDALRGFCATCGTQITFTATFLPGLIDISVGSLDTPQLIEPTLHYWHAEHLAWAEFADALPRYPEFPPLE</sequence>
<dbReference type="GO" id="GO:0016846">
    <property type="term" value="F:carbon-sulfur lyase activity"/>
    <property type="evidence" value="ECO:0007669"/>
    <property type="project" value="InterPro"/>
</dbReference>
<dbReference type="PROSITE" id="PS51891">
    <property type="entry name" value="CENP_V_GFA"/>
    <property type="match status" value="1"/>
</dbReference>
<dbReference type="EMBL" id="LR215729">
    <property type="protein sequence ID" value="VEV96556.1"/>
    <property type="molecule type" value="Genomic_DNA"/>
</dbReference>
<evidence type="ECO:0000256" key="3">
    <source>
        <dbReference type="ARBA" id="ARBA00022833"/>
    </source>
</evidence>
<evidence type="ECO:0000313" key="6">
    <source>
        <dbReference type="EMBL" id="VEV96556.1"/>
    </source>
</evidence>
<keyword evidence="3" id="KW-0862">Zinc</keyword>
<dbReference type="InterPro" id="IPR006913">
    <property type="entry name" value="CENP-V/GFA"/>
</dbReference>
<evidence type="ECO:0000256" key="1">
    <source>
        <dbReference type="ARBA" id="ARBA00005495"/>
    </source>
</evidence>
<gene>
    <name evidence="6" type="ORF">PMYSY11_1509</name>
</gene>
<keyword evidence="2" id="KW-0479">Metal-binding</keyword>
<evidence type="ECO:0000259" key="5">
    <source>
        <dbReference type="PROSITE" id="PS51891"/>
    </source>
</evidence>
<name>A0A653E3F2_9PSED</name>
<dbReference type="SUPFAM" id="SSF51316">
    <property type="entry name" value="Mss4-like"/>
    <property type="match status" value="1"/>
</dbReference>
<reference evidence="6" key="1">
    <citation type="submission" date="2019-02" db="EMBL/GenBank/DDBJ databases">
        <authorList>
            <consortium name="Genoscope - CEA"/>
            <person name="William W."/>
        </authorList>
    </citation>
    <scope>NUCLEOTIDE SEQUENCE [LARGE SCALE GENOMIC DNA]</scope>
    <source>
        <strain evidence="6">YSy11</strain>
    </source>
</reference>
<dbReference type="Gene3D" id="3.90.1590.10">
    <property type="entry name" value="glutathione-dependent formaldehyde- activating enzyme (gfa)"/>
    <property type="match status" value="1"/>
</dbReference>
<dbReference type="PANTHER" id="PTHR33337:SF40">
    <property type="entry name" value="CENP-V_GFA DOMAIN-CONTAINING PROTEIN-RELATED"/>
    <property type="match status" value="1"/>
</dbReference>